<sequence>MFDITTSGELLAEFMAEARDQRFDAAGRFHGPFPSGAPAIFASQAARMGVRVAYAGRVGDDGFGDLIVARLRDDGIDVGAVQRDPERPTGTAFVSYQADGSRRFIFNLAHSAAGQQTLDDTQLARLAACRYCHVMGSSLSSPAAIAIVRRLVARVRENGGQISFDPNVRPELVERPGVREALLALVAGCDIFLPSDADLEWLAAPGEGMDASVARLMAEHRMSLLVLKRAAAGCVAYRDGERLEVPGLHVEEVDPTGAGDCFGGALIAALAAGRDLRQALRLANAAGAHAVTVLGPMEGCSDLATLKRRLDAAGDDQ</sequence>
<dbReference type="Pfam" id="PF00294">
    <property type="entry name" value="PfkB"/>
    <property type="match status" value="1"/>
</dbReference>
<evidence type="ECO:0000256" key="6">
    <source>
        <dbReference type="ARBA" id="ARBA00022840"/>
    </source>
</evidence>
<dbReference type="SUPFAM" id="SSF53613">
    <property type="entry name" value="Ribokinase-like"/>
    <property type="match status" value="1"/>
</dbReference>
<dbReference type="PANTHER" id="PTHR43085:SF1">
    <property type="entry name" value="PSEUDOURIDINE KINASE-RELATED"/>
    <property type="match status" value="1"/>
</dbReference>
<keyword evidence="2" id="KW-0808">Transferase</keyword>
<evidence type="ECO:0000313" key="10">
    <source>
        <dbReference type="EMBL" id="SDK99037.1"/>
    </source>
</evidence>
<comment type="similarity">
    <text evidence="1">Belongs to the carbohydrate kinase PfkB family.</text>
</comment>
<dbReference type="PANTHER" id="PTHR43085">
    <property type="entry name" value="HEXOKINASE FAMILY MEMBER"/>
    <property type="match status" value="1"/>
</dbReference>
<proteinExistence type="inferred from homology"/>
<dbReference type="Proteomes" id="UP000199107">
    <property type="component" value="Unassembled WGS sequence"/>
</dbReference>
<dbReference type="PROSITE" id="PS51007">
    <property type="entry name" value="CYTC"/>
    <property type="match status" value="1"/>
</dbReference>
<keyword evidence="5 10" id="KW-0418">Kinase</keyword>
<reference evidence="11" key="1">
    <citation type="submission" date="2016-10" db="EMBL/GenBank/DDBJ databases">
        <authorList>
            <person name="Varghese N."/>
            <person name="Submissions S."/>
        </authorList>
    </citation>
    <scope>NUCLEOTIDE SEQUENCE [LARGE SCALE GENOMIC DNA]</scope>
    <source>
        <strain evidence="11">AAP</strain>
    </source>
</reference>
<dbReference type="OrthoDB" id="9795789at2"/>
<feature type="domain" description="Cytochrome c" evidence="9">
    <location>
        <begin position="109"/>
        <end position="232"/>
    </location>
</feature>
<evidence type="ECO:0000256" key="1">
    <source>
        <dbReference type="ARBA" id="ARBA00010688"/>
    </source>
</evidence>
<keyword evidence="7 8" id="KW-0408">Iron</keyword>
<dbReference type="GO" id="GO:0005524">
    <property type="term" value="F:ATP binding"/>
    <property type="evidence" value="ECO:0007669"/>
    <property type="project" value="UniProtKB-KW"/>
</dbReference>
<gene>
    <name evidence="10" type="ORF">SAMN05192555_102119</name>
</gene>
<keyword evidence="4" id="KW-0547">Nucleotide-binding</keyword>
<dbReference type="Gene3D" id="3.40.1190.20">
    <property type="match status" value="1"/>
</dbReference>
<dbReference type="EMBL" id="FNGH01000002">
    <property type="protein sequence ID" value="SDK99037.1"/>
    <property type="molecule type" value="Genomic_DNA"/>
</dbReference>
<dbReference type="GO" id="GO:0016301">
    <property type="term" value="F:kinase activity"/>
    <property type="evidence" value="ECO:0007669"/>
    <property type="project" value="UniProtKB-KW"/>
</dbReference>
<keyword evidence="6" id="KW-0067">ATP-binding</keyword>
<evidence type="ECO:0000259" key="9">
    <source>
        <dbReference type="PROSITE" id="PS51007"/>
    </source>
</evidence>
<dbReference type="InterPro" id="IPR002173">
    <property type="entry name" value="Carboh/pur_kinase_PfkB_CS"/>
</dbReference>
<evidence type="ECO:0000313" key="11">
    <source>
        <dbReference type="Proteomes" id="UP000199107"/>
    </source>
</evidence>
<dbReference type="InterPro" id="IPR050306">
    <property type="entry name" value="PfkB_Carbo_kinase"/>
</dbReference>
<dbReference type="InterPro" id="IPR011611">
    <property type="entry name" value="PfkB_dom"/>
</dbReference>
<accession>A0A1G9GEI3</accession>
<evidence type="ECO:0000256" key="5">
    <source>
        <dbReference type="ARBA" id="ARBA00022777"/>
    </source>
</evidence>
<evidence type="ECO:0000256" key="2">
    <source>
        <dbReference type="ARBA" id="ARBA00022679"/>
    </source>
</evidence>
<evidence type="ECO:0000256" key="3">
    <source>
        <dbReference type="ARBA" id="ARBA00022723"/>
    </source>
</evidence>
<dbReference type="InterPro" id="IPR029056">
    <property type="entry name" value="Ribokinase-like"/>
</dbReference>
<dbReference type="InterPro" id="IPR009056">
    <property type="entry name" value="Cyt_c-like_dom"/>
</dbReference>
<dbReference type="GO" id="GO:0009055">
    <property type="term" value="F:electron transfer activity"/>
    <property type="evidence" value="ECO:0007669"/>
    <property type="project" value="InterPro"/>
</dbReference>
<evidence type="ECO:0000256" key="8">
    <source>
        <dbReference type="PROSITE-ProRule" id="PRU00433"/>
    </source>
</evidence>
<dbReference type="CDD" id="cd01166">
    <property type="entry name" value="KdgK"/>
    <property type="match status" value="1"/>
</dbReference>
<keyword evidence="8" id="KW-0349">Heme</keyword>
<dbReference type="GO" id="GO:0046872">
    <property type="term" value="F:metal ion binding"/>
    <property type="evidence" value="ECO:0007669"/>
    <property type="project" value="UniProtKB-KW"/>
</dbReference>
<name>A0A1G9GEI3_9GAMM</name>
<dbReference type="RefSeq" id="WP_089656987.1">
    <property type="nucleotide sequence ID" value="NZ_FNGH01000002.1"/>
</dbReference>
<evidence type="ECO:0000256" key="7">
    <source>
        <dbReference type="ARBA" id="ARBA00023004"/>
    </source>
</evidence>
<organism evidence="10 11">
    <name type="scientific">Franzmannia pantelleriensis</name>
    <dbReference type="NCBI Taxonomy" id="48727"/>
    <lineage>
        <taxon>Bacteria</taxon>
        <taxon>Pseudomonadati</taxon>
        <taxon>Pseudomonadota</taxon>
        <taxon>Gammaproteobacteria</taxon>
        <taxon>Oceanospirillales</taxon>
        <taxon>Halomonadaceae</taxon>
        <taxon>Franzmannia</taxon>
    </lineage>
</organism>
<dbReference type="AlphaFoldDB" id="A0A1G9GEI3"/>
<dbReference type="STRING" id="48727.SAMN05192555_102119"/>
<dbReference type="GO" id="GO:0020037">
    <property type="term" value="F:heme binding"/>
    <property type="evidence" value="ECO:0007669"/>
    <property type="project" value="InterPro"/>
</dbReference>
<keyword evidence="3 8" id="KW-0479">Metal-binding</keyword>
<evidence type="ECO:0000256" key="4">
    <source>
        <dbReference type="ARBA" id="ARBA00022741"/>
    </source>
</evidence>
<protein>
    <submittedName>
        <fullName evidence="10">Fructokinase</fullName>
    </submittedName>
</protein>
<keyword evidence="11" id="KW-1185">Reference proteome</keyword>
<dbReference type="PROSITE" id="PS00584">
    <property type="entry name" value="PFKB_KINASES_2"/>
    <property type="match status" value="1"/>
</dbReference>